<keyword evidence="1" id="KW-1133">Transmembrane helix</keyword>
<dbReference type="OrthoDB" id="7285029at2"/>
<dbReference type="STRING" id="1088869.GMO_00490"/>
<dbReference type="EMBL" id="AGQV01000001">
    <property type="protein sequence ID" value="EHH68742.1"/>
    <property type="molecule type" value="Genomic_DNA"/>
</dbReference>
<evidence type="ECO:0000313" key="2">
    <source>
        <dbReference type="EMBL" id="EHH68742.1"/>
    </source>
</evidence>
<organism evidence="2 3">
    <name type="scientific">Gluconobacter morbifer G707</name>
    <dbReference type="NCBI Taxonomy" id="1088869"/>
    <lineage>
        <taxon>Bacteria</taxon>
        <taxon>Pseudomonadati</taxon>
        <taxon>Pseudomonadota</taxon>
        <taxon>Alphaproteobacteria</taxon>
        <taxon>Acetobacterales</taxon>
        <taxon>Acetobacteraceae</taxon>
        <taxon>Gluconobacter</taxon>
    </lineage>
</organism>
<keyword evidence="1" id="KW-0472">Membrane</keyword>
<reference evidence="2 3" key="1">
    <citation type="submission" date="2011-10" db="EMBL/GenBank/DDBJ databases">
        <title>Genome sequence of Gluconobacter morbifer G707, isolated from Drosophila gut.</title>
        <authorList>
            <person name="Lee W.-J."/>
            <person name="Kim E.-K."/>
        </authorList>
    </citation>
    <scope>NUCLEOTIDE SEQUENCE [LARGE SCALE GENOMIC DNA]</scope>
    <source>
        <strain evidence="2 3">G707</strain>
    </source>
</reference>
<evidence type="ECO:0000256" key="1">
    <source>
        <dbReference type="SAM" id="Phobius"/>
    </source>
</evidence>
<keyword evidence="1" id="KW-0812">Transmembrane</keyword>
<name>G6XEY4_9PROT</name>
<proteinExistence type="predicted"/>
<protein>
    <recommendedName>
        <fullName evidence="4">FeoB-associated Cys-rich membrane protein</fullName>
    </recommendedName>
</protein>
<feature type="transmembrane region" description="Helical" evidence="1">
    <location>
        <begin position="6"/>
        <end position="24"/>
    </location>
</feature>
<dbReference type="Proteomes" id="UP000004949">
    <property type="component" value="Unassembled WGS sequence"/>
</dbReference>
<comment type="caution">
    <text evidence="2">The sequence shown here is derived from an EMBL/GenBank/DDBJ whole genome shotgun (WGS) entry which is preliminary data.</text>
</comment>
<gene>
    <name evidence="2" type="ORF">GMO_00490</name>
</gene>
<evidence type="ECO:0000313" key="3">
    <source>
        <dbReference type="Proteomes" id="UP000004949"/>
    </source>
</evidence>
<dbReference type="AlphaFoldDB" id="G6XEY4"/>
<sequence>MMIEFAVVALIVCLAGLYWYARLFPSGWRKLRASVGLPAVSTVPAKGKGCGGCSGCGSSNKSCH</sequence>
<evidence type="ECO:0008006" key="4">
    <source>
        <dbReference type="Google" id="ProtNLM"/>
    </source>
</evidence>
<dbReference type="RefSeq" id="WP_008850200.1">
    <property type="nucleotide sequence ID" value="NZ_AGQV01000001.1"/>
</dbReference>
<keyword evidence="3" id="KW-1185">Reference proteome</keyword>
<accession>G6XEY4</accession>
<dbReference type="PATRIC" id="fig|1088869.3.peg.48"/>